<dbReference type="GO" id="GO:0016020">
    <property type="term" value="C:membrane"/>
    <property type="evidence" value="ECO:0007669"/>
    <property type="project" value="UniProtKB-SubCell"/>
</dbReference>
<keyword evidence="10" id="KW-0256">Endoplasmic reticulum</keyword>
<evidence type="ECO:0000256" key="1">
    <source>
        <dbReference type="ARBA" id="ARBA00001933"/>
    </source>
</evidence>
<evidence type="ECO:0000256" key="19">
    <source>
        <dbReference type="SAM" id="Phobius"/>
    </source>
</evidence>
<dbReference type="GO" id="GO:0046512">
    <property type="term" value="P:sphingosine biosynthetic process"/>
    <property type="evidence" value="ECO:0007669"/>
    <property type="project" value="TreeGrafter"/>
</dbReference>
<keyword evidence="12" id="KW-0746">Sphingolipid metabolism</keyword>
<comment type="pathway">
    <text evidence="5">Sphingolipid metabolism.</text>
</comment>
<organism evidence="21 22">
    <name type="scientific">Acropora cervicornis</name>
    <name type="common">Staghorn coral</name>
    <dbReference type="NCBI Taxonomy" id="6130"/>
    <lineage>
        <taxon>Eukaryota</taxon>
        <taxon>Metazoa</taxon>
        <taxon>Cnidaria</taxon>
        <taxon>Anthozoa</taxon>
        <taxon>Hexacorallia</taxon>
        <taxon>Scleractinia</taxon>
        <taxon>Astrocoeniina</taxon>
        <taxon>Acroporidae</taxon>
        <taxon>Acropora</taxon>
    </lineage>
</organism>
<evidence type="ECO:0000259" key="20">
    <source>
        <dbReference type="Pfam" id="PF00155"/>
    </source>
</evidence>
<evidence type="ECO:0000256" key="14">
    <source>
        <dbReference type="ARBA" id="ARBA00023098"/>
    </source>
</evidence>
<dbReference type="Gene3D" id="3.40.640.10">
    <property type="entry name" value="Type I PLP-dependent aspartate aminotransferase-like (Major domain)"/>
    <property type="match status" value="1"/>
</dbReference>
<dbReference type="GO" id="GO:0046513">
    <property type="term" value="P:ceramide biosynthetic process"/>
    <property type="evidence" value="ECO:0007669"/>
    <property type="project" value="TreeGrafter"/>
</dbReference>
<dbReference type="InterPro" id="IPR001917">
    <property type="entry name" value="Aminotrans_II_pyridoxalP_BS"/>
</dbReference>
<dbReference type="GO" id="GO:0017059">
    <property type="term" value="C:serine palmitoyltransferase complex"/>
    <property type="evidence" value="ECO:0007669"/>
    <property type="project" value="TreeGrafter"/>
</dbReference>
<keyword evidence="8" id="KW-0808">Transferase</keyword>
<evidence type="ECO:0000256" key="16">
    <source>
        <dbReference type="ARBA" id="ARBA00023315"/>
    </source>
</evidence>
<name>A0AAD9V595_ACRCE</name>
<evidence type="ECO:0000256" key="17">
    <source>
        <dbReference type="ARBA" id="ARBA00048528"/>
    </source>
</evidence>
<reference evidence="21" key="2">
    <citation type="journal article" date="2023" name="Science">
        <title>Genomic signatures of disease resistance in endangered staghorn corals.</title>
        <authorList>
            <person name="Vollmer S.V."/>
            <person name="Selwyn J.D."/>
            <person name="Despard B.A."/>
            <person name="Roesel C.L."/>
        </authorList>
    </citation>
    <scope>NUCLEOTIDE SEQUENCE</scope>
    <source>
        <strain evidence="21">K2</strain>
    </source>
</reference>
<evidence type="ECO:0000256" key="18">
    <source>
        <dbReference type="RuleBase" id="RU003693"/>
    </source>
</evidence>
<dbReference type="PANTHER" id="PTHR13693:SF3">
    <property type="entry name" value="LD36009P"/>
    <property type="match status" value="1"/>
</dbReference>
<sequence>MPVRTHISRRRPQKFYKNGFPPERNGLSALQEEKLKEFRESFVEGFQETPLNEKIWSFFFYFYMFCFAFLRDFVVKLGLVTINEPKEYKNEDFAPLFTDAENRFWRVFYIPISWGFNIPISSTPAAEEAVKKNGLACCSSRHEFGSFTLHNELEALVARYVGKPAAMVFGMGFATNSTNIPTLVGPKDLIISDELNHRSLATGARLSGAEIKVFKHNNMKSLESVLRESVLTGNPRTRRPWEKILIIVEGVYSMEGSVLRLPEVVALKKKYKAFLYLDEAHSIGAVGPKGRGVTDHFGVDPADVDIMMGTFTKSFGAAGGYIAATQEIIDHIRGSSHSAVYASSMSPPVAMQILSSMKIIMGEDGTDEGKKRLAAFAENTRGFFRAMAERKIAAVAICFPAVTNLTQCRIRICLSAKHTRQMLDEILNAIDEIGDLIGAKQLRK</sequence>
<evidence type="ECO:0000256" key="10">
    <source>
        <dbReference type="ARBA" id="ARBA00022824"/>
    </source>
</evidence>
<keyword evidence="22" id="KW-1185">Reference proteome</keyword>
<evidence type="ECO:0000256" key="15">
    <source>
        <dbReference type="ARBA" id="ARBA00023136"/>
    </source>
</evidence>
<comment type="cofactor">
    <cofactor evidence="1 18">
        <name>pyridoxal 5'-phosphate</name>
        <dbReference type="ChEBI" id="CHEBI:597326"/>
    </cofactor>
</comment>
<dbReference type="GO" id="GO:0030170">
    <property type="term" value="F:pyridoxal phosphate binding"/>
    <property type="evidence" value="ECO:0007669"/>
    <property type="project" value="InterPro"/>
</dbReference>
<keyword evidence="11 18" id="KW-0663">Pyridoxal phosphate</keyword>
<evidence type="ECO:0000256" key="8">
    <source>
        <dbReference type="ARBA" id="ARBA00022679"/>
    </source>
</evidence>
<dbReference type="GO" id="GO:0004758">
    <property type="term" value="F:serine C-palmitoyltransferase activity"/>
    <property type="evidence" value="ECO:0007669"/>
    <property type="project" value="UniProtKB-EC"/>
</dbReference>
<dbReference type="InterPro" id="IPR015424">
    <property type="entry name" value="PyrdxlP-dep_Trfase"/>
</dbReference>
<comment type="catalytic activity">
    <reaction evidence="17">
        <text>L-serine + hexadecanoyl-CoA + H(+) = 3-oxosphinganine + CO2 + CoA</text>
        <dbReference type="Rhea" id="RHEA:14761"/>
        <dbReference type="ChEBI" id="CHEBI:15378"/>
        <dbReference type="ChEBI" id="CHEBI:16526"/>
        <dbReference type="ChEBI" id="CHEBI:33384"/>
        <dbReference type="ChEBI" id="CHEBI:57287"/>
        <dbReference type="ChEBI" id="CHEBI:57379"/>
        <dbReference type="ChEBI" id="CHEBI:58299"/>
        <dbReference type="EC" id="2.3.1.50"/>
    </reaction>
</comment>
<dbReference type="FunFam" id="3.40.640.10:FF:000047">
    <property type="entry name" value="serine palmitoyltransferase 2 isoform X1"/>
    <property type="match status" value="1"/>
</dbReference>
<reference evidence="21" key="1">
    <citation type="journal article" date="2023" name="G3 (Bethesda)">
        <title>Whole genome assembly and annotation of the endangered Caribbean coral Acropora cervicornis.</title>
        <authorList>
            <person name="Selwyn J.D."/>
            <person name="Vollmer S.V."/>
        </authorList>
    </citation>
    <scope>NUCLEOTIDE SEQUENCE</scope>
    <source>
        <strain evidence="21">K2</strain>
    </source>
</reference>
<dbReference type="EC" id="2.3.1.50" evidence="7"/>
<comment type="caution">
    <text evidence="21">The sequence shown here is derived from an EMBL/GenBank/DDBJ whole genome shotgun (WGS) entry which is preliminary data.</text>
</comment>
<evidence type="ECO:0000256" key="4">
    <source>
        <dbReference type="ARBA" id="ARBA00004760"/>
    </source>
</evidence>
<comment type="subcellular location">
    <subcellularLocation>
        <location evidence="2">Endoplasmic reticulum</location>
    </subcellularLocation>
    <subcellularLocation>
        <location evidence="3">Membrane</location>
    </subcellularLocation>
</comment>
<evidence type="ECO:0000256" key="12">
    <source>
        <dbReference type="ARBA" id="ARBA00022919"/>
    </source>
</evidence>
<protein>
    <recommendedName>
        <fullName evidence="7">serine C-palmitoyltransferase</fullName>
        <ecNumber evidence="7">2.3.1.50</ecNumber>
    </recommendedName>
</protein>
<gene>
    <name evidence="21" type="ORF">P5673_015153</name>
</gene>
<dbReference type="PANTHER" id="PTHR13693">
    <property type="entry name" value="CLASS II AMINOTRANSFERASE/8-AMINO-7-OXONONANOATE SYNTHASE"/>
    <property type="match status" value="1"/>
</dbReference>
<keyword evidence="16" id="KW-0012">Acyltransferase</keyword>
<dbReference type="AlphaFoldDB" id="A0AAD9V595"/>
<dbReference type="Gene3D" id="3.90.1150.10">
    <property type="entry name" value="Aspartate Aminotransferase, domain 1"/>
    <property type="match status" value="1"/>
</dbReference>
<evidence type="ECO:0000256" key="3">
    <source>
        <dbReference type="ARBA" id="ARBA00004370"/>
    </source>
</evidence>
<evidence type="ECO:0000256" key="7">
    <source>
        <dbReference type="ARBA" id="ARBA00013220"/>
    </source>
</evidence>
<dbReference type="GO" id="GO:0005783">
    <property type="term" value="C:endoplasmic reticulum"/>
    <property type="evidence" value="ECO:0007669"/>
    <property type="project" value="UniProtKB-SubCell"/>
</dbReference>
<dbReference type="InterPro" id="IPR004839">
    <property type="entry name" value="Aminotransferase_I/II_large"/>
</dbReference>
<accession>A0AAD9V595</accession>
<keyword evidence="9 19" id="KW-0812">Transmembrane</keyword>
<evidence type="ECO:0000256" key="11">
    <source>
        <dbReference type="ARBA" id="ARBA00022898"/>
    </source>
</evidence>
<keyword evidence="13 19" id="KW-1133">Transmembrane helix</keyword>
<comment type="pathway">
    <text evidence="4">Lipid metabolism; sphingolipid metabolism.</text>
</comment>
<keyword evidence="14" id="KW-0443">Lipid metabolism</keyword>
<dbReference type="Proteomes" id="UP001249851">
    <property type="component" value="Unassembled WGS sequence"/>
</dbReference>
<dbReference type="Pfam" id="PF00155">
    <property type="entry name" value="Aminotran_1_2"/>
    <property type="match status" value="1"/>
</dbReference>
<comment type="similarity">
    <text evidence="6 18">Belongs to the class-II pyridoxal-phosphate-dependent aminotransferase family.</text>
</comment>
<dbReference type="InterPro" id="IPR015422">
    <property type="entry name" value="PyrdxlP-dep_Trfase_small"/>
</dbReference>
<evidence type="ECO:0000256" key="6">
    <source>
        <dbReference type="ARBA" id="ARBA00008392"/>
    </source>
</evidence>
<dbReference type="SUPFAM" id="SSF53383">
    <property type="entry name" value="PLP-dependent transferases"/>
    <property type="match status" value="1"/>
</dbReference>
<dbReference type="EMBL" id="JARQWQ010000031">
    <property type="protein sequence ID" value="KAK2561768.1"/>
    <property type="molecule type" value="Genomic_DNA"/>
</dbReference>
<dbReference type="PROSITE" id="PS00599">
    <property type="entry name" value="AA_TRANSFER_CLASS_2"/>
    <property type="match status" value="1"/>
</dbReference>
<keyword evidence="15 19" id="KW-0472">Membrane</keyword>
<evidence type="ECO:0000256" key="13">
    <source>
        <dbReference type="ARBA" id="ARBA00022989"/>
    </source>
</evidence>
<dbReference type="InterPro" id="IPR050087">
    <property type="entry name" value="AON_synthase_class-II"/>
</dbReference>
<evidence type="ECO:0000256" key="5">
    <source>
        <dbReference type="ARBA" id="ARBA00004991"/>
    </source>
</evidence>
<proteinExistence type="inferred from homology"/>
<feature type="domain" description="Aminotransferase class I/classII large" evidence="20">
    <location>
        <begin position="125"/>
        <end position="392"/>
    </location>
</feature>
<evidence type="ECO:0000256" key="2">
    <source>
        <dbReference type="ARBA" id="ARBA00004240"/>
    </source>
</evidence>
<evidence type="ECO:0000313" key="22">
    <source>
        <dbReference type="Proteomes" id="UP001249851"/>
    </source>
</evidence>
<dbReference type="InterPro" id="IPR015421">
    <property type="entry name" value="PyrdxlP-dep_Trfase_major"/>
</dbReference>
<evidence type="ECO:0000313" key="21">
    <source>
        <dbReference type="EMBL" id="KAK2561768.1"/>
    </source>
</evidence>
<evidence type="ECO:0000256" key="9">
    <source>
        <dbReference type="ARBA" id="ARBA00022692"/>
    </source>
</evidence>
<feature type="transmembrane region" description="Helical" evidence="19">
    <location>
        <begin position="55"/>
        <end position="74"/>
    </location>
</feature>